<feature type="region of interest" description="Disordered" evidence="1">
    <location>
        <begin position="315"/>
        <end position="336"/>
    </location>
</feature>
<dbReference type="RefSeq" id="WP_246403376.1">
    <property type="nucleotide sequence ID" value="NZ_BAAATF010000014.1"/>
</dbReference>
<evidence type="ECO:0000313" key="2">
    <source>
        <dbReference type="EMBL" id="MBA8810666.1"/>
    </source>
</evidence>
<accession>A0A7W3JD64</accession>
<dbReference type="Proteomes" id="UP000540568">
    <property type="component" value="Unassembled WGS sequence"/>
</dbReference>
<gene>
    <name evidence="2" type="ORF">FHX71_004642</name>
</gene>
<evidence type="ECO:0000313" key="3">
    <source>
        <dbReference type="Proteomes" id="UP000540568"/>
    </source>
</evidence>
<sequence>MTFLAGAIPAEHASGHLLILPSTNGPVAVSELAAAWFSDIAWLREPSRAAGARRMAGSRFRGMAQSDALVPGVMRLGEAHVATGPFEVGEAHLAELSIAATKAEAYSVARSDGLRDMRGAAPTSYDDRDGIARAFPHALPQTEELRIVQWMVAAARKTAGGVLADGRQPLVPEAAASVNLSLYSAHPLQPGDVLPMLRSFIATADVSAEQVMPDGTPRYTLAGSTAYDGSIVVDVERVDRVPRALGALDWRSYGPYAYRMTWVPADPYELELERGSGLHVIARARMRASLARLAVSLQGRIAGVLVDDGGFIATPEELDGRTDSTTGGAPGSRAWV</sequence>
<comment type="caution">
    <text evidence="2">The sequence shown here is derived from an EMBL/GenBank/DDBJ whole genome shotgun (WGS) entry which is preliminary data.</text>
</comment>
<keyword evidence="3" id="KW-1185">Reference proteome</keyword>
<dbReference type="EMBL" id="JACGWV010000002">
    <property type="protein sequence ID" value="MBA8810666.1"/>
    <property type="molecule type" value="Genomic_DNA"/>
</dbReference>
<proteinExistence type="predicted"/>
<evidence type="ECO:0000256" key="1">
    <source>
        <dbReference type="SAM" id="MobiDB-lite"/>
    </source>
</evidence>
<reference evidence="2 3" key="1">
    <citation type="submission" date="2020-07" db="EMBL/GenBank/DDBJ databases">
        <title>Sequencing the genomes of 1000 actinobacteria strains.</title>
        <authorList>
            <person name="Klenk H.-P."/>
        </authorList>
    </citation>
    <scope>NUCLEOTIDE SEQUENCE [LARGE SCALE GENOMIC DNA]</scope>
    <source>
        <strain evidence="2 3">DSM 44121</strain>
    </source>
</reference>
<protein>
    <submittedName>
        <fullName evidence="2">Uncharacterized protein</fullName>
    </submittedName>
</protein>
<name>A0A7W3JD64_9MICO</name>
<dbReference type="AlphaFoldDB" id="A0A7W3JD64"/>
<organism evidence="2 3">
    <name type="scientific">Promicromonospora sukumoe</name>
    <dbReference type="NCBI Taxonomy" id="88382"/>
    <lineage>
        <taxon>Bacteria</taxon>
        <taxon>Bacillati</taxon>
        <taxon>Actinomycetota</taxon>
        <taxon>Actinomycetes</taxon>
        <taxon>Micrococcales</taxon>
        <taxon>Promicromonosporaceae</taxon>
        <taxon>Promicromonospora</taxon>
    </lineage>
</organism>